<sequence length="288" mass="33413">MKEHMIDSNGVRIKVYEYSQTGEPLLFLHYTNGSSAIWRSIIPSFMGKYRVIAMDIRGHGKSDQPATGYQLETLAEDVLAVLDALEINKTYIVGSSLGCYIGTKFASMYPERVLSLVNSEGAMVNQFDGLLTETKEEYLDKYYSSPEQEFESREALIEFTKENWLPWNKERELVMKDYEPRKLENGKVTSITKRDTKRQIAEDLYDRRVEHLYENIQCSVLFLPAEKEGDLNKKLEFIKSVELKLKKSKTVIIPGTSHAMMFDNSKELIYEINNFFEDTDKIDRKKTF</sequence>
<dbReference type="Gene3D" id="3.40.50.1820">
    <property type="entry name" value="alpha/beta hydrolase"/>
    <property type="match status" value="1"/>
</dbReference>
<dbReference type="InterPro" id="IPR000073">
    <property type="entry name" value="AB_hydrolase_1"/>
</dbReference>
<proteinExistence type="predicted"/>
<dbReference type="InterPro" id="IPR050266">
    <property type="entry name" value="AB_hydrolase_sf"/>
</dbReference>
<accession>A0ABT9IY43</accession>
<dbReference type="GO" id="GO:0016787">
    <property type="term" value="F:hydrolase activity"/>
    <property type="evidence" value="ECO:0007669"/>
    <property type="project" value="UniProtKB-KW"/>
</dbReference>
<keyword evidence="4" id="KW-1185">Reference proteome</keyword>
<protein>
    <submittedName>
        <fullName evidence="3">Alpha/beta hydrolase</fullName>
    </submittedName>
</protein>
<organism evidence="3 4">
    <name type="scientific">Chengkuizengella axinellae</name>
    <dbReference type="NCBI Taxonomy" id="3064388"/>
    <lineage>
        <taxon>Bacteria</taxon>
        <taxon>Bacillati</taxon>
        <taxon>Bacillota</taxon>
        <taxon>Bacilli</taxon>
        <taxon>Bacillales</taxon>
        <taxon>Paenibacillaceae</taxon>
        <taxon>Chengkuizengella</taxon>
    </lineage>
</organism>
<dbReference type="PANTHER" id="PTHR43798:SF31">
    <property type="entry name" value="AB HYDROLASE SUPERFAMILY PROTEIN YCLE"/>
    <property type="match status" value="1"/>
</dbReference>
<gene>
    <name evidence="3" type="ORF">Q5Y73_06370</name>
</gene>
<dbReference type="PRINTS" id="PR00412">
    <property type="entry name" value="EPOXHYDRLASE"/>
</dbReference>
<dbReference type="PANTHER" id="PTHR43798">
    <property type="entry name" value="MONOACYLGLYCEROL LIPASE"/>
    <property type="match status" value="1"/>
</dbReference>
<dbReference type="InterPro" id="IPR000639">
    <property type="entry name" value="Epox_hydrolase-like"/>
</dbReference>
<dbReference type="EMBL" id="JAVAMP010000002">
    <property type="protein sequence ID" value="MDP5273720.1"/>
    <property type="molecule type" value="Genomic_DNA"/>
</dbReference>
<dbReference type="Proteomes" id="UP001231941">
    <property type="component" value="Unassembled WGS sequence"/>
</dbReference>
<dbReference type="Pfam" id="PF00561">
    <property type="entry name" value="Abhydrolase_1"/>
    <property type="match status" value="1"/>
</dbReference>
<dbReference type="PRINTS" id="PR00111">
    <property type="entry name" value="ABHYDROLASE"/>
</dbReference>
<feature type="domain" description="AB hydrolase-1" evidence="2">
    <location>
        <begin position="24"/>
        <end position="146"/>
    </location>
</feature>
<evidence type="ECO:0000313" key="3">
    <source>
        <dbReference type="EMBL" id="MDP5273720.1"/>
    </source>
</evidence>
<name>A0ABT9IY43_9BACL</name>
<keyword evidence="1 3" id="KW-0378">Hydrolase</keyword>
<comment type="caution">
    <text evidence="3">The sequence shown here is derived from an EMBL/GenBank/DDBJ whole genome shotgun (WGS) entry which is preliminary data.</text>
</comment>
<evidence type="ECO:0000259" key="2">
    <source>
        <dbReference type="Pfam" id="PF00561"/>
    </source>
</evidence>
<dbReference type="RefSeq" id="WP_305991025.1">
    <property type="nucleotide sequence ID" value="NZ_JAVAMP010000002.1"/>
</dbReference>
<evidence type="ECO:0000256" key="1">
    <source>
        <dbReference type="ARBA" id="ARBA00022801"/>
    </source>
</evidence>
<dbReference type="SUPFAM" id="SSF53474">
    <property type="entry name" value="alpha/beta-Hydrolases"/>
    <property type="match status" value="1"/>
</dbReference>
<evidence type="ECO:0000313" key="4">
    <source>
        <dbReference type="Proteomes" id="UP001231941"/>
    </source>
</evidence>
<reference evidence="3 4" key="1">
    <citation type="submission" date="2023-08" db="EMBL/GenBank/DDBJ databases">
        <authorList>
            <person name="Park J.-S."/>
        </authorList>
    </citation>
    <scope>NUCLEOTIDE SEQUENCE [LARGE SCALE GENOMIC DNA]</scope>
    <source>
        <strain evidence="3 4">2205SS18-9</strain>
    </source>
</reference>
<dbReference type="InterPro" id="IPR029058">
    <property type="entry name" value="AB_hydrolase_fold"/>
</dbReference>